<feature type="transmembrane region" description="Helical" evidence="1">
    <location>
        <begin position="43"/>
        <end position="62"/>
    </location>
</feature>
<keyword evidence="1" id="KW-1133">Transmembrane helix</keyword>
<protein>
    <recommendedName>
        <fullName evidence="4">XK-related protein</fullName>
    </recommendedName>
</protein>
<dbReference type="AlphaFoldDB" id="A0AAV5U0V2"/>
<feature type="transmembrane region" description="Helical" evidence="1">
    <location>
        <begin position="103"/>
        <end position="121"/>
    </location>
</feature>
<sequence>LRGLFSSLLSMQVKKGLVNALTIIAFPLQLVSCAYFINRTSPGFAVLFIVSIIAHILYYLRVIKEGKNQYKSHFLYYEIGVAIIQSFLALDHLSYFIGSVRFWMMYVPAAFQVLTCILMYFHHHQCQSDELPFYINDRDDGPGEFPAFPIVPKSDMI</sequence>
<accession>A0AAV5U0V2</accession>
<feature type="non-terminal residue" evidence="2">
    <location>
        <position position="1"/>
    </location>
</feature>
<comment type="caution">
    <text evidence="2">The sequence shown here is derived from an EMBL/GenBank/DDBJ whole genome shotgun (WGS) entry which is preliminary data.</text>
</comment>
<proteinExistence type="predicted"/>
<feature type="transmembrane region" description="Helical" evidence="1">
    <location>
        <begin position="16"/>
        <end position="37"/>
    </location>
</feature>
<evidence type="ECO:0000256" key="1">
    <source>
        <dbReference type="SAM" id="Phobius"/>
    </source>
</evidence>
<dbReference type="Proteomes" id="UP001432027">
    <property type="component" value="Unassembled WGS sequence"/>
</dbReference>
<evidence type="ECO:0000313" key="2">
    <source>
        <dbReference type="EMBL" id="GMT00087.1"/>
    </source>
</evidence>
<dbReference type="EMBL" id="BTSX01000005">
    <property type="protein sequence ID" value="GMT00087.1"/>
    <property type="molecule type" value="Genomic_DNA"/>
</dbReference>
<gene>
    <name evidence="2" type="ORF">PENTCL1PPCAC_22261</name>
</gene>
<feature type="transmembrane region" description="Helical" evidence="1">
    <location>
        <begin position="74"/>
        <end position="97"/>
    </location>
</feature>
<name>A0AAV5U0V2_9BILA</name>
<evidence type="ECO:0000313" key="3">
    <source>
        <dbReference type="Proteomes" id="UP001432027"/>
    </source>
</evidence>
<reference evidence="2" key="1">
    <citation type="submission" date="2023-10" db="EMBL/GenBank/DDBJ databases">
        <title>Genome assembly of Pristionchus species.</title>
        <authorList>
            <person name="Yoshida K."/>
            <person name="Sommer R.J."/>
        </authorList>
    </citation>
    <scope>NUCLEOTIDE SEQUENCE</scope>
    <source>
        <strain evidence="2">RS0144</strain>
    </source>
</reference>
<keyword evidence="3" id="KW-1185">Reference proteome</keyword>
<keyword evidence="1" id="KW-0812">Transmembrane</keyword>
<organism evidence="2 3">
    <name type="scientific">Pristionchus entomophagus</name>
    <dbReference type="NCBI Taxonomy" id="358040"/>
    <lineage>
        <taxon>Eukaryota</taxon>
        <taxon>Metazoa</taxon>
        <taxon>Ecdysozoa</taxon>
        <taxon>Nematoda</taxon>
        <taxon>Chromadorea</taxon>
        <taxon>Rhabditida</taxon>
        <taxon>Rhabditina</taxon>
        <taxon>Diplogasteromorpha</taxon>
        <taxon>Diplogasteroidea</taxon>
        <taxon>Neodiplogasteridae</taxon>
        <taxon>Pristionchus</taxon>
    </lineage>
</organism>
<evidence type="ECO:0008006" key="4">
    <source>
        <dbReference type="Google" id="ProtNLM"/>
    </source>
</evidence>
<keyword evidence="1" id="KW-0472">Membrane</keyword>